<dbReference type="SMR" id="A0A314KNN4"/>
<accession>A0A314KNN4</accession>
<comment type="caution">
    <text evidence="2">The sequence shown here is derived from an EMBL/GenBank/DDBJ whole genome shotgun (WGS) entry which is preliminary data.</text>
</comment>
<protein>
    <recommendedName>
        <fullName evidence="4">Carboxypeptidase A inhibitor-like domain-containing protein</fullName>
    </recommendedName>
</protein>
<feature type="transmembrane region" description="Helical" evidence="1">
    <location>
        <begin position="6"/>
        <end position="24"/>
    </location>
</feature>
<keyword evidence="1" id="KW-1133">Transmembrane helix</keyword>
<keyword evidence="1" id="KW-0472">Membrane</keyword>
<organism evidence="2 3">
    <name type="scientific">Nicotiana attenuata</name>
    <name type="common">Coyote tobacco</name>
    <dbReference type="NCBI Taxonomy" id="49451"/>
    <lineage>
        <taxon>Eukaryota</taxon>
        <taxon>Viridiplantae</taxon>
        <taxon>Streptophyta</taxon>
        <taxon>Embryophyta</taxon>
        <taxon>Tracheophyta</taxon>
        <taxon>Spermatophyta</taxon>
        <taxon>Magnoliopsida</taxon>
        <taxon>eudicotyledons</taxon>
        <taxon>Gunneridae</taxon>
        <taxon>Pentapetalae</taxon>
        <taxon>asterids</taxon>
        <taxon>lamiids</taxon>
        <taxon>Solanales</taxon>
        <taxon>Solanaceae</taxon>
        <taxon>Nicotianoideae</taxon>
        <taxon>Nicotianeae</taxon>
        <taxon>Nicotiana</taxon>
    </lineage>
</organism>
<dbReference type="EMBL" id="MJEQ01001400">
    <property type="protein sequence ID" value="OIT30900.1"/>
    <property type="molecule type" value="Genomic_DNA"/>
</dbReference>
<dbReference type="Proteomes" id="UP000187609">
    <property type="component" value="Unassembled WGS sequence"/>
</dbReference>
<sequence>MGLLKFGLVITILLTAFTTDVMWFSKRQVMAARNVDPNNVSGLTRKLLPQLNDILPTCGKACGISNGEDCSGCWFCCDCEKSIFPIESDSLFFYRCQ</sequence>
<keyword evidence="1" id="KW-0812">Transmembrane</keyword>
<name>A0A314KNN4_NICAT</name>
<proteinExistence type="predicted"/>
<evidence type="ECO:0000313" key="3">
    <source>
        <dbReference type="Proteomes" id="UP000187609"/>
    </source>
</evidence>
<evidence type="ECO:0000313" key="2">
    <source>
        <dbReference type="EMBL" id="OIT30900.1"/>
    </source>
</evidence>
<dbReference type="Gramene" id="OIT30900">
    <property type="protein sequence ID" value="OIT30900"/>
    <property type="gene ID" value="A4A49_27480"/>
</dbReference>
<evidence type="ECO:0000256" key="1">
    <source>
        <dbReference type="SAM" id="Phobius"/>
    </source>
</evidence>
<evidence type="ECO:0008006" key="4">
    <source>
        <dbReference type="Google" id="ProtNLM"/>
    </source>
</evidence>
<keyword evidence="3" id="KW-1185">Reference proteome</keyword>
<reference evidence="2" key="1">
    <citation type="submission" date="2016-11" db="EMBL/GenBank/DDBJ databases">
        <title>The genome of Nicotiana attenuata.</title>
        <authorList>
            <person name="Xu S."/>
            <person name="Brockmoeller T."/>
            <person name="Gaquerel E."/>
            <person name="Navarro A."/>
            <person name="Kuhl H."/>
            <person name="Gase K."/>
            <person name="Ling Z."/>
            <person name="Zhou W."/>
            <person name="Kreitzer C."/>
            <person name="Stanke M."/>
            <person name="Tang H."/>
            <person name="Lyons E."/>
            <person name="Pandey P."/>
            <person name="Pandey S.P."/>
            <person name="Timmermann B."/>
            <person name="Baldwin I.T."/>
        </authorList>
    </citation>
    <scope>NUCLEOTIDE SEQUENCE [LARGE SCALE GENOMIC DNA]</scope>
    <source>
        <strain evidence="2">UT</strain>
    </source>
</reference>
<dbReference type="AlphaFoldDB" id="A0A314KNN4"/>
<gene>
    <name evidence="2" type="ORF">A4A49_27480</name>
</gene>